<evidence type="ECO:0000313" key="4">
    <source>
        <dbReference type="Proteomes" id="UP000752696"/>
    </source>
</evidence>
<feature type="domain" description="Dynein heavy chain hydrolytic ATP-binding dynein motor region" evidence="1">
    <location>
        <begin position="1"/>
        <end position="82"/>
    </location>
</feature>
<name>A0A6V7GZ58_9HYME</name>
<dbReference type="GO" id="GO:0030286">
    <property type="term" value="C:dynein complex"/>
    <property type="evidence" value="ECO:0007669"/>
    <property type="project" value="InterPro"/>
</dbReference>
<evidence type="ECO:0000313" key="3">
    <source>
        <dbReference type="EMBL" id="CAD1471020.1"/>
    </source>
</evidence>
<dbReference type="OrthoDB" id="447173at2759"/>
<dbReference type="AlphaFoldDB" id="A0A6V7GZ58"/>
<dbReference type="Pfam" id="PF12775">
    <property type="entry name" value="AAA_7"/>
    <property type="match status" value="1"/>
</dbReference>
<organism evidence="3 4">
    <name type="scientific">Heterotrigona itama</name>
    <dbReference type="NCBI Taxonomy" id="395501"/>
    <lineage>
        <taxon>Eukaryota</taxon>
        <taxon>Metazoa</taxon>
        <taxon>Ecdysozoa</taxon>
        <taxon>Arthropoda</taxon>
        <taxon>Hexapoda</taxon>
        <taxon>Insecta</taxon>
        <taxon>Pterygota</taxon>
        <taxon>Neoptera</taxon>
        <taxon>Endopterygota</taxon>
        <taxon>Hymenoptera</taxon>
        <taxon>Apocrita</taxon>
        <taxon>Aculeata</taxon>
        <taxon>Apoidea</taxon>
        <taxon>Anthophila</taxon>
        <taxon>Apidae</taxon>
        <taxon>Heterotrigona</taxon>
    </lineage>
</organism>
<proteinExistence type="predicted"/>
<dbReference type="CDD" id="cd00009">
    <property type="entry name" value="AAA"/>
    <property type="match status" value="1"/>
</dbReference>
<dbReference type="GO" id="GO:0005524">
    <property type="term" value="F:ATP binding"/>
    <property type="evidence" value="ECO:0007669"/>
    <property type="project" value="InterPro"/>
</dbReference>
<dbReference type="InterPro" id="IPR027417">
    <property type="entry name" value="P-loop_NTPase"/>
</dbReference>
<evidence type="ECO:0000259" key="1">
    <source>
        <dbReference type="Pfam" id="PF12774"/>
    </source>
</evidence>
<dbReference type="Pfam" id="PF17852">
    <property type="entry name" value="Dynein_AAA_lid"/>
    <property type="match status" value="1"/>
</dbReference>
<dbReference type="GO" id="GO:0007018">
    <property type="term" value="P:microtubule-based movement"/>
    <property type="evidence" value="ECO:0007669"/>
    <property type="project" value="InterPro"/>
</dbReference>
<dbReference type="Proteomes" id="UP000752696">
    <property type="component" value="Unassembled WGS sequence"/>
</dbReference>
<evidence type="ECO:0008006" key="5">
    <source>
        <dbReference type="Google" id="ProtNLM"/>
    </source>
</evidence>
<dbReference type="Gene3D" id="3.40.50.300">
    <property type="entry name" value="P-loop containing nucleotide triphosphate hydrolases"/>
    <property type="match status" value="2"/>
</dbReference>
<reference evidence="3" key="1">
    <citation type="submission" date="2020-07" db="EMBL/GenBank/DDBJ databases">
        <authorList>
            <person name="Nazaruddin N."/>
        </authorList>
    </citation>
    <scope>NUCLEOTIDE SEQUENCE</scope>
</reference>
<evidence type="ECO:0000259" key="2">
    <source>
        <dbReference type="Pfam" id="PF17852"/>
    </source>
</evidence>
<dbReference type="FunFam" id="1.10.472.130:FF:000003">
    <property type="entry name" value="Dynein, axonemal, heavy chain 2"/>
    <property type="match status" value="1"/>
</dbReference>
<dbReference type="PANTHER" id="PTHR45703:SF32">
    <property type="entry name" value="DYNEINS HEAVY CHAIN"/>
    <property type="match status" value="1"/>
</dbReference>
<feature type="domain" description="Dynein heavy chain AAA 5 extension" evidence="2">
    <location>
        <begin position="287"/>
        <end position="417"/>
    </location>
</feature>
<dbReference type="PANTHER" id="PTHR45703">
    <property type="entry name" value="DYNEIN HEAVY CHAIN"/>
    <property type="match status" value="1"/>
</dbReference>
<dbReference type="Gene3D" id="1.10.472.130">
    <property type="match status" value="1"/>
</dbReference>
<dbReference type="InterPro" id="IPR041466">
    <property type="entry name" value="Dynein_AAA5_ext"/>
</dbReference>
<protein>
    <recommendedName>
        <fullName evidence="5">Dynein heavy chain AAA 5 extension domain-containing protein</fullName>
    </recommendedName>
</protein>
<dbReference type="EMBL" id="CAJDYZ010004181">
    <property type="protein sequence ID" value="CAD1471020.1"/>
    <property type="molecule type" value="Genomic_DNA"/>
</dbReference>
<feature type="non-terminal residue" evidence="3">
    <location>
        <position position="1"/>
    </location>
</feature>
<accession>A0A6V7GZ58</accession>
<dbReference type="GO" id="GO:0045505">
    <property type="term" value="F:dynein intermediate chain binding"/>
    <property type="evidence" value="ECO:0007669"/>
    <property type="project" value="InterPro"/>
</dbReference>
<gene>
    <name evidence="3" type="ORF">MHI_LOCUS210343</name>
</gene>
<dbReference type="InterPro" id="IPR035699">
    <property type="entry name" value="AAA_6"/>
</dbReference>
<comment type="caution">
    <text evidence="3">The sequence shown here is derived from an EMBL/GenBank/DDBJ whole genome shotgun (WGS) entry which is preliminary data.</text>
</comment>
<dbReference type="Pfam" id="PF12774">
    <property type="entry name" value="AAA_6"/>
    <property type="match status" value="1"/>
</dbReference>
<dbReference type="GO" id="GO:0051959">
    <property type="term" value="F:dynein light intermediate chain binding"/>
    <property type="evidence" value="ECO:0007669"/>
    <property type="project" value="InterPro"/>
</dbReference>
<dbReference type="SUPFAM" id="SSF52540">
    <property type="entry name" value="P-loop containing nucleoside triphosphate hydrolases"/>
    <property type="match status" value="3"/>
</dbReference>
<dbReference type="InterPro" id="IPR026983">
    <property type="entry name" value="DHC"/>
</dbReference>
<sequence>MNIAKLTSDDLPLFLGITSDLFPDVDVPAIDYDEIIGYITKEVIKLKLQPIPLILTKVIELYETMNSRHSTMIVGESNTAKTVTWRVLQQTMTSMKNDKKPGYAAVHVYPINPKALSLAELYGEYNLATGEWHDGVISSIMRKTCSGKDTVCILYISRPNSIYKVLGPGLFVAVNWTKSTDSRYFLTDDSPDTKWILFDGPVDVDWIENMNSVMDDNKVLTLINNDRITMPKQVLLLFEVQDLAAASPASVSRAGMVYNDYKDLGWRPYLQSWLQGFQGKPKFVEEMRKLFNAHVDATLEFKRRKCEDLVPVPELNAVQSLCKLLEVLATPENGVQFTGDVDMFANICRIWFFFWYNLKKISHMSGLIWSICASVNEDSRYKMDNFIREIEGTFPIRDTVYEYFVDSRIRSFVSWEERLPPVWKIPPKTPFYKIVVPTVDTVRYEYIVSSLLNNRFPVLILGPVGTGKTSMLQTVLNSLDKEKYSVLTLNMSAQTTSKNVQ</sequence>
<keyword evidence="4" id="KW-1185">Reference proteome</keyword>